<reference evidence="3 4" key="1">
    <citation type="submission" date="2024-08" db="EMBL/GenBank/DDBJ databases">
        <title>Two novel Cytobacillus novel species.</title>
        <authorList>
            <person name="Liu G."/>
        </authorList>
    </citation>
    <scope>NUCLEOTIDE SEQUENCE [LARGE SCALE GENOMIC DNA]</scope>
    <source>
        <strain evidence="3 4">FJAT-53684</strain>
    </source>
</reference>
<dbReference type="EMBL" id="JBIACJ010000003">
    <property type="protein sequence ID" value="MFE8696242.1"/>
    <property type="molecule type" value="Genomic_DNA"/>
</dbReference>
<organism evidence="3 4">
    <name type="scientific">Cytobacillus mangrovibacter</name>
    <dbReference type="NCBI Taxonomy" id="3299024"/>
    <lineage>
        <taxon>Bacteria</taxon>
        <taxon>Bacillati</taxon>
        <taxon>Bacillota</taxon>
        <taxon>Bacilli</taxon>
        <taxon>Bacillales</taxon>
        <taxon>Bacillaceae</taxon>
        <taxon>Cytobacillus</taxon>
    </lineage>
</organism>
<evidence type="ECO:0000256" key="1">
    <source>
        <dbReference type="SAM" id="MobiDB-lite"/>
    </source>
</evidence>
<name>A0ABW6K0H2_9BACI</name>
<dbReference type="Proteomes" id="UP001601058">
    <property type="component" value="Unassembled WGS sequence"/>
</dbReference>
<accession>A0ABW6K0H2</accession>
<sequence length="54" mass="5964">MLFNLLIGGLIFGYASWSLFKFIKKSKQGKCAGCSQRNSCTSACDPISERTLDK</sequence>
<feature type="region of interest" description="Disordered" evidence="1">
    <location>
        <begin position="31"/>
        <end position="54"/>
    </location>
</feature>
<evidence type="ECO:0000313" key="3">
    <source>
        <dbReference type="EMBL" id="MFE8696242.1"/>
    </source>
</evidence>
<comment type="caution">
    <text evidence="3">The sequence shown here is derived from an EMBL/GenBank/DDBJ whole genome shotgun (WGS) entry which is preliminary data.</text>
</comment>
<gene>
    <name evidence="3" type="ORF">ACFYKT_07730</name>
</gene>
<keyword evidence="4" id="KW-1185">Reference proteome</keyword>
<evidence type="ECO:0000256" key="2">
    <source>
        <dbReference type="SAM" id="Phobius"/>
    </source>
</evidence>
<keyword evidence="2" id="KW-0472">Membrane</keyword>
<dbReference type="Pfam" id="PF12669">
    <property type="entry name" value="FeoB_associated"/>
    <property type="match status" value="1"/>
</dbReference>
<keyword evidence="2" id="KW-1133">Transmembrane helix</keyword>
<evidence type="ECO:0000313" key="4">
    <source>
        <dbReference type="Proteomes" id="UP001601058"/>
    </source>
</evidence>
<feature type="transmembrane region" description="Helical" evidence="2">
    <location>
        <begin position="6"/>
        <end position="23"/>
    </location>
</feature>
<protein>
    <submittedName>
        <fullName evidence="3">FeoB-associated Cys-rich membrane protein</fullName>
    </submittedName>
</protein>
<keyword evidence="2" id="KW-0812">Transmembrane</keyword>
<proteinExistence type="predicted"/>
<dbReference type="RefSeq" id="WP_389217826.1">
    <property type="nucleotide sequence ID" value="NZ_JBIACJ010000003.1"/>
</dbReference>